<dbReference type="InterPro" id="IPR027417">
    <property type="entry name" value="P-loop_NTPase"/>
</dbReference>
<feature type="domain" description="Orc1-like AAA ATPase" evidence="1">
    <location>
        <begin position="3"/>
        <end position="135"/>
    </location>
</feature>
<evidence type="ECO:0000313" key="2">
    <source>
        <dbReference type="EMBL" id="MFB6396658.1"/>
    </source>
</evidence>
<dbReference type="InterPro" id="IPR041664">
    <property type="entry name" value="AAA_16"/>
</dbReference>
<keyword evidence="3" id="KW-1185">Reference proteome</keyword>
<dbReference type="Gene3D" id="3.40.50.300">
    <property type="entry name" value="P-loop containing nucleotide triphosphate hydrolases"/>
    <property type="match status" value="1"/>
</dbReference>
<gene>
    <name evidence="2" type="ORF">AAFH96_26660</name>
</gene>
<comment type="caution">
    <text evidence="2">The sequence shown here is derived from an EMBL/GenBank/DDBJ whole genome shotgun (WGS) entry which is preliminary data.</text>
</comment>
<keyword evidence="2" id="KW-0547">Nucleotide-binding</keyword>
<dbReference type="SUPFAM" id="SSF52540">
    <property type="entry name" value="P-loop containing nucleoside triphosphate hydrolases"/>
    <property type="match status" value="1"/>
</dbReference>
<dbReference type="Pfam" id="PF13191">
    <property type="entry name" value="AAA_16"/>
    <property type="match status" value="1"/>
</dbReference>
<name>A0ABV5CXC3_9ACTN</name>
<proteinExistence type="predicted"/>
<reference evidence="2 3" key="1">
    <citation type="submission" date="2024-04" db="EMBL/GenBank/DDBJ databases">
        <title>Polymorphospora sp. isolated from Baiyangdian Lake in Xiong'an New Area.</title>
        <authorList>
            <person name="Zhang X."/>
            <person name="Liu J."/>
        </authorList>
    </citation>
    <scope>NUCLEOTIDE SEQUENCE [LARGE SCALE GENOMIC DNA]</scope>
    <source>
        <strain evidence="2 3">2-325</strain>
    </source>
</reference>
<sequence length="481" mass="51863">MTQFVGRRAELNLLQKRLDQIGRTGTGVAVAIRGRRQVGKSRLVQELCDRAGLPYLFFTAIKGASSTEATALFLAELVESTLPRERDLVPRTPPAGGWPDMLRLLASLLPGGPCVVVLDELPWLSEQDETFDAALQVAWDRLLSRHPVLLLLLGSDLHMMQRMTAYDRPFYGRADTLVLGPLNPAETADALGLAAADALDAHLITGGLPGIVRRWPTGTPAMELFREECADPASPVFSVPEQSLSAEFSNPDLSRRVLEAVGGGDRTFSNIAATAGSQAGALPSGTLSPLLQRLVTDKGVLAADEPLSTQPGRPALYRVADSNLRLYLAVLRDAQQQTRRGRPEAAFALVERRWATWRGRAIEPLVREGLELAAAAGDLPWPNSEIVGGWWNRRFDPEVDIVGADRGPVAGRIDFVGSVKWVSAPFDRRNLAALRQGAAQVPGFDPDATGLVAVSQAGADLPADAVDLVWGPADLLNAWPR</sequence>
<dbReference type="PANTHER" id="PTHR34704">
    <property type="entry name" value="ATPASE"/>
    <property type="match status" value="1"/>
</dbReference>
<keyword evidence="2" id="KW-0067">ATP-binding</keyword>
<accession>A0ABV5CXC3</accession>
<dbReference type="GO" id="GO:0005524">
    <property type="term" value="F:ATP binding"/>
    <property type="evidence" value="ECO:0007669"/>
    <property type="project" value="UniProtKB-KW"/>
</dbReference>
<dbReference type="RefSeq" id="WP_375736027.1">
    <property type="nucleotide sequence ID" value="NZ_JBCGDC010000101.1"/>
</dbReference>
<evidence type="ECO:0000259" key="1">
    <source>
        <dbReference type="Pfam" id="PF13191"/>
    </source>
</evidence>
<dbReference type="Proteomes" id="UP001582793">
    <property type="component" value="Unassembled WGS sequence"/>
</dbReference>
<protein>
    <submittedName>
        <fullName evidence="2">ATP-binding protein</fullName>
    </submittedName>
</protein>
<evidence type="ECO:0000313" key="3">
    <source>
        <dbReference type="Proteomes" id="UP001582793"/>
    </source>
</evidence>
<dbReference type="PANTHER" id="PTHR34704:SF1">
    <property type="entry name" value="ATPASE"/>
    <property type="match status" value="1"/>
</dbReference>
<dbReference type="EMBL" id="JBCGDC010000101">
    <property type="protein sequence ID" value="MFB6396658.1"/>
    <property type="molecule type" value="Genomic_DNA"/>
</dbReference>
<organism evidence="2 3">
    <name type="scientific">Polymorphospora lycopeni</name>
    <dbReference type="NCBI Taxonomy" id="3140240"/>
    <lineage>
        <taxon>Bacteria</taxon>
        <taxon>Bacillati</taxon>
        <taxon>Actinomycetota</taxon>
        <taxon>Actinomycetes</taxon>
        <taxon>Micromonosporales</taxon>
        <taxon>Micromonosporaceae</taxon>
        <taxon>Polymorphospora</taxon>
    </lineage>
</organism>